<evidence type="ECO:0000313" key="1">
    <source>
        <dbReference type="EMBL" id="OCK74928.1"/>
    </source>
</evidence>
<dbReference type="OrthoDB" id="3935526at2759"/>
<organism evidence="1 2">
    <name type="scientific">Lepidopterella palustris CBS 459.81</name>
    <dbReference type="NCBI Taxonomy" id="1314670"/>
    <lineage>
        <taxon>Eukaryota</taxon>
        <taxon>Fungi</taxon>
        <taxon>Dikarya</taxon>
        <taxon>Ascomycota</taxon>
        <taxon>Pezizomycotina</taxon>
        <taxon>Dothideomycetes</taxon>
        <taxon>Pleosporomycetidae</taxon>
        <taxon>Mytilinidiales</taxon>
        <taxon>Argynnaceae</taxon>
        <taxon>Lepidopterella</taxon>
    </lineage>
</organism>
<reference evidence="1 2" key="1">
    <citation type="journal article" date="2016" name="Nat. Commun.">
        <title>Ectomycorrhizal ecology is imprinted in the genome of the dominant symbiotic fungus Cenococcum geophilum.</title>
        <authorList>
            <consortium name="DOE Joint Genome Institute"/>
            <person name="Peter M."/>
            <person name="Kohler A."/>
            <person name="Ohm R.A."/>
            <person name="Kuo A."/>
            <person name="Krutzmann J."/>
            <person name="Morin E."/>
            <person name="Arend M."/>
            <person name="Barry K.W."/>
            <person name="Binder M."/>
            <person name="Choi C."/>
            <person name="Clum A."/>
            <person name="Copeland A."/>
            <person name="Grisel N."/>
            <person name="Haridas S."/>
            <person name="Kipfer T."/>
            <person name="LaButti K."/>
            <person name="Lindquist E."/>
            <person name="Lipzen A."/>
            <person name="Maire R."/>
            <person name="Meier B."/>
            <person name="Mihaltcheva S."/>
            <person name="Molinier V."/>
            <person name="Murat C."/>
            <person name="Poggeler S."/>
            <person name="Quandt C.A."/>
            <person name="Sperisen C."/>
            <person name="Tritt A."/>
            <person name="Tisserant E."/>
            <person name="Crous P.W."/>
            <person name="Henrissat B."/>
            <person name="Nehls U."/>
            <person name="Egli S."/>
            <person name="Spatafora J.W."/>
            <person name="Grigoriev I.V."/>
            <person name="Martin F.M."/>
        </authorList>
    </citation>
    <scope>NUCLEOTIDE SEQUENCE [LARGE SCALE GENOMIC DNA]</scope>
    <source>
        <strain evidence="1 2">CBS 459.81</strain>
    </source>
</reference>
<dbReference type="AlphaFoldDB" id="A0A8E2JA43"/>
<feature type="non-terminal residue" evidence="1">
    <location>
        <position position="1"/>
    </location>
</feature>
<accession>A0A8E2JA43</accession>
<dbReference type="EMBL" id="KV745391">
    <property type="protein sequence ID" value="OCK74928.1"/>
    <property type="molecule type" value="Genomic_DNA"/>
</dbReference>
<sequence length="70" mass="7968">PFKRVAVDLIARFAQIDSIQAVVEQSKHIGVERTAKKLKWDAQKVAAANAALEFQETCTEWQLQLWLLCN</sequence>
<protein>
    <submittedName>
        <fullName evidence="1">Uncharacterized protein</fullName>
    </submittedName>
</protein>
<gene>
    <name evidence="1" type="ORF">K432DRAFT_309694</name>
</gene>
<proteinExistence type="predicted"/>
<evidence type="ECO:0000313" key="2">
    <source>
        <dbReference type="Proteomes" id="UP000250266"/>
    </source>
</evidence>
<dbReference type="Proteomes" id="UP000250266">
    <property type="component" value="Unassembled WGS sequence"/>
</dbReference>
<name>A0A8E2JA43_9PEZI</name>
<keyword evidence="2" id="KW-1185">Reference proteome</keyword>